<protein>
    <submittedName>
        <fullName evidence="2">VP8</fullName>
    </submittedName>
</protein>
<keyword evidence="3" id="KW-1185">Reference proteome</keyword>
<feature type="region of interest" description="Disordered" evidence="1">
    <location>
        <begin position="1"/>
        <end position="25"/>
    </location>
</feature>
<reference evidence="2 3" key="1">
    <citation type="journal article" date="2015" name="Genome Announc.">
        <title>Near-Full-Length Genome Sequence of a Novel Reovirus from the Chinese Mitten Crab, Eriocheir sinensis.</title>
        <authorList>
            <person name="Shen H."/>
            <person name="Ma Y."/>
            <person name="Hu Y."/>
        </authorList>
    </citation>
    <scope>NUCLEOTIDE SEQUENCE [LARGE SCALE GENOMIC DNA]</scope>
    <source>
        <strain evidence="2 3">WX-2012</strain>
    </source>
</reference>
<dbReference type="GeneID" id="40525366"/>
<sequence>MSIASNYADDHVEDNHSVSSSQPAGRDAVVSLPATAFDDIMKRLAALEMCAADTAAENQRLHQQIALLKGEEEQVGTKTIQITVGIYQFDVEVPEDKEEDLTKGLSMLLRVGANTLKSHPKGLVDALETTSRVVGVSHESLSYYDKLPALTKDVIWQKPDSFTLSGFTIHSAAELMSVAVKDAGDDDYCFLQNIGGHECVITAGTLFTRILLLSGWRNSFNLEQKSVQKLIQPVQPRRQHTHQERSAGRSIGKTLRAEVARLDQEDERVVLIPRRPETPPLADRLYFNRSSEMNLQNA</sequence>
<evidence type="ECO:0000313" key="2">
    <source>
        <dbReference type="EMBL" id="AKC01927.1"/>
    </source>
</evidence>
<dbReference type="Proteomes" id="UP000172887">
    <property type="component" value="Genome"/>
</dbReference>
<dbReference type="KEGG" id="vg:40525366"/>
<organismHost>
    <name type="scientific">Eriocheir sinensis</name>
    <name type="common">Chinese mitten crab</name>
    <dbReference type="NCBI Taxonomy" id="95602"/>
</organismHost>
<evidence type="ECO:0000256" key="1">
    <source>
        <dbReference type="SAM" id="MobiDB-lite"/>
    </source>
</evidence>
<name>A0A0E3X9I1_ESRV</name>
<organism evidence="2 3">
    <name type="scientific">Eriocheir sinensis reovirus</name>
    <name type="common">EsRV</name>
    <dbReference type="NCBI Taxonomy" id="273810"/>
    <lineage>
        <taxon>Viruses</taxon>
        <taxon>Riboviria</taxon>
        <taxon>Orthornavirae</taxon>
        <taxon>Duplornaviricota</taxon>
        <taxon>Resentoviricetes</taxon>
        <taxon>Reovirales</taxon>
        <taxon>Sedoreoviridae</taxon>
        <taxon>Cardoreovirus</taxon>
        <taxon>Cardoreovirus eriocheiris</taxon>
    </lineage>
</organism>
<dbReference type="RefSeq" id="YP_009665172.1">
    <property type="nucleotide sequence ID" value="NC_043187.1"/>
</dbReference>
<evidence type="ECO:0000313" key="3">
    <source>
        <dbReference type="Proteomes" id="UP000172887"/>
    </source>
</evidence>
<dbReference type="EMBL" id="KP638409">
    <property type="protein sequence ID" value="AKC01927.1"/>
    <property type="molecule type" value="Genomic_RNA"/>
</dbReference>
<proteinExistence type="predicted"/>
<accession>A0A0E3X9I1</accession>